<dbReference type="PROSITE" id="PS50132">
    <property type="entry name" value="RGS"/>
    <property type="match status" value="1"/>
</dbReference>
<sequence length="922" mass="104954">MSALYATSHNYANFSFQYGFGDYHSYETILKYLDDVANAYPAIARTFIAGTSAEGRPIKGIKIGNPINSATKRSVWIDGGIHAREWAAVHTVLWFVNQLISTYETDSETRQFVDGLQFYLLPVVNPDGYEFSRDDITPMHRLWRKNRGGIRCKLDRWFRERCCGGVDLNRNFDFHWAESGSSTDRCSEVYQGDTAFSEPESRAVRDMLLSPELKGRTDAFITLHTYAQMWIHPYSNQVRTYPEDVQDLREVGLNGVAALERDYGTAYRFGTGADILYPSSGGSDDWAKGVAGVKYVYLLELRPADEVWDGFLLDPRQLIPTGKETWDGIKVVVQAVLDKARKMGAAPAPTTTTTSTTTTTTAATTMTIPTRPPTAAWRRPMTTINATARRKFTPRPSGMSNNVQAPQFCTDRSPWCAAWLQGNPDVCRISSIYMRRDCARSCGFCRRRSVRLVPHARALGLRVELDALCGRLLESAQLRTHKYFRVAVPHALTGQSLVALVGEKGHADDEVEATHLATLLLQYGYLFPVIEPQSQFQVRDDGTLYRLQRPYFWPSHAAQTDNVEYAIYLNKRLLRNEQRHGLEEDEIEAYNKLAELLAHMWGFITAQAELQLKQQKEKKKADKVVYDSEERAFWRIRRPGTANCLEQHVQKVEKRLRKATAAGYRSIVERLKFSIKTKPWLKAPKASGDMVKWVENLHDHDPLLASSQQISNPWITDETTLWTLNTDAVEVPTERRVKRWGISVQELVKDPIGRQVLETFLESEFSSENIRFWIAIQDLKYSTNAEIEPKAERIYEEFLGPGAPCQVNVDSRTLERTMDLLNAGNPRRHAFTHAEEHVFTLMSKDSYPRFVKSAIYKGVLTAAQQQGSKRVGWRNFIFNMGATKKPLGSRQHKTSRDDSHHQQLPKQLSSDSLPVAKTHHNR</sequence>
<proteinExistence type="inferred from homology"/>
<dbReference type="InterPro" id="IPR036305">
    <property type="entry name" value="RGS_sf"/>
</dbReference>
<reference evidence="10" key="1">
    <citation type="submission" date="2023-06" db="EMBL/GenBank/DDBJ databases">
        <authorList>
            <person name="Delattre M."/>
        </authorList>
    </citation>
    <scope>NUCLEOTIDE SEQUENCE</scope>
    <source>
        <strain evidence="10">AF72</strain>
    </source>
</reference>
<evidence type="ECO:0000313" key="10">
    <source>
        <dbReference type="EMBL" id="CAJ0565721.1"/>
    </source>
</evidence>
<dbReference type="InterPro" id="IPR036388">
    <property type="entry name" value="WH-like_DNA-bd_sf"/>
</dbReference>
<dbReference type="GO" id="GO:0005737">
    <property type="term" value="C:cytoplasm"/>
    <property type="evidence" value="ECO:0007669"/>
    <property type="project" value="TreeGrafter"/>
</dbReference>
<dbReference type="PANTHER" id="PTHR45746:SF5">
    <property type="entry name" value="REGULATOR OF G-PROTEIN SIGNALING 7"/>
    <property type="match status" value="1"/>
</dbReference>
<dbReference type="InterPro" id="IPR003582">
    <property type="entry name" value="ShKT_dom"/>
</dbReference>
<feature type="domain" description="Peptidase M14" evidence="9">
    <location>
        <begin position="22"/>
        <end position="336"/>
    </location>
</feature>
<dbReference type="Proteomes" id="UP001177023">
    <property type="component" value="Unassembled WGS sequence"/>
</dbReference>
<accession>A0AA36CBI1</accession>
<dbReference type="SUPFAM" id="SSF48097">
    <property type="entry name" value="Regulator of G-protein signaling, RGS"/>
    <property type="match status" value="1"/>
</dbReference>
<dbReference type="InterPro" id="IPR036284">
    <property type="entry name" value="GGL_sf"/>
</dbReference>
<dbReference type="CDD" id="cd04450">
    <property type="entry name" value="DEP_RGS7-like"/>
    <property type="match status" value="1"/>
</dbReference>
<dbReference type="EMBL" id="CATQJA010001092">
    <property type="protein sequence ID" value="CAJ0565721.1"/>
    <property type="molecule type" value="Genomic_DNA"/>
</dbReference>
<evidence type="ECO:0000256" key="3">
    <source>
        <dbReference type="PROSITE-ProRule" id="PRU01005"/>
    </source>
</evidence>
<keyword evidence="11" id="KW-1185">Reference proteome</keyword>
<dbReference type="Gene3D" id="3.40.630.10">
    <property type="entry name" value="Zn peptidases"/>
    <property type="match status" value="1"/>
</dbReference>
<dbReference type="GO" id="GO:0009968">
    <property type="term" value="P:negative regulation of signal transduction"/>
    <property type="evidence" value="ECO:0007669"/>
    <property type="project" value="UniProtKB-KW"/>
</dbReference>
<evidence type="ECO:0000256" key="2">
    <source>
        <dbReference type="ARBA" id="ARBA00022700"/>
    </source>
</evidence>
<evidence type="ECO:0000259" key="9">
    <source>
        <dbReference type="PROSITE" id="PS52035"/>
    </source>
</evidence>
<dbReference type="Pfam" id="PF00631">
    <property type="entry name" value="G-gamma"/>
    <property type="match status" value="1"/>
</dbReference>
<dbReference type="PROSITE" id="PS51670">
    <property type="entry name" value="SHKT"/>
    <property type="match status" value="1"/>
</dbReference>
<dbReference type="GO" id="GO:0006508">
    <property type="term" value="P:proteolysis"/>
    <property type="evidence" value="ECO:0007669"/>
    <property type="project" value="InterPro"/>
</dbReference>
<dbReference type="SMART" id="SM00049">
    <property type="entry name" value="DEP"/>
    <property type="match status" value="1"/>
</dbReference>
<dbReference type="AlphaFoldDB" id="A0AA36CBI1"/>
<dbReference type="SMART" id="SM00254">
    <property type="entry name" value="ShKT"/>
    <property type="match status" value="1"/>
</dbReference>
<dbReference type="InterPro" id="IPR047016">
    <property type="entry name" value="RGS6/7/9/11"/>
</dbReference>
<organism evidence="10 11">
    <name type="scientific">Mesorhabditis spiculigera</name>
    <dbReference type="NCBI Taxonomy" id="96644"/>
    <lineage>
        <taxon>Eukaryota</taxon>
        <taxon>Metazoa</taxon>
        <taxon>Ecdysozoa</taxon>
        <taxon>Nematoda</taxon>
        <taxon>Chromadorea</taxon>
        <taxon>Rhabditida</taxon>
        <taxon>Rhabditina</taxon>
        <taxon>Rhabditomorpha</taxon>
        <taxon>Rhabditoidea</taxon>
        <taxon>Rhabditidae</taxon>
        <taxon>Mesorhabditinae</taxon>
        <taxon>Mesorhabditis</taxon>
    </lineage>
</organism>
<dbReference type="Gene3D" id="1.10.10.10">
    <property type="entry name" value="Winged helix-like DNA-binding domain superfamily/Winged helix DNA-binding domain"/>
    <property type="match status" value="1"/>
</dbReference>
<dbReference type="Gene3D" id="1.10.1240.60">
    <property type="match status" value="1"/>
</dbReference>
<evidence type="ECO:0000259" key="6">
    <source>
        <dbReference type="PROSITE" id="PS50132"/>
    </source>
</evidence>
<dbReference type="Pfam" id="PF00246">
    <property type="entry name" value="Peptidase_M14"/>
    <property type="match status" value="1"/>
</dbReference>
<dbReference type="InterPro" id="IPR044926">
    <property type="entry name" value="RGS_subdomain_2"/>
</dbReference>
<evidence type="ECO:0000256" key="1">
    <source>
        <dbReference type="ARBA" id="ARBA00005988"/>
    </source>
</evidence>
<dbReference type="PRINTS" id="PR01301">
    <property type="entry name" value="RGSPROTEIN"/>
</dbReference>
<keyword evidence="2" id="KW-0734">Signal transduction inhibitor</keyword>
<feature type="non-terminal residue" evidence="10">
    <location>
        <position position="922"/>
    </location>
</feature>
<dbReference type="InterPro" id="IPR000834">
    <property type="entry name" value="Peptidase_M14"/>
</dbReference>
<name>A0AA36CBI1_9BILA</name>
<dbReference type="GO" id="GO:0005096">
    <property type="term" value="F:GTPase activator activity"/>
    <property type="evidence" value="ECO:0007669"/>
    <property type="project" value="TreeGrafter"/>
</dbReference>
<dbReference type="InterPro" id="IPR016137">
    <property type="entry name" value="RGS"/>
</dbReference>
<dbReference type="InterPro" id="IPR000591">
    <property type="entry name" value="DEP_dom"/>
</dbReference>
<feature type="compositionally biased region" description="Polar residues" evidence="5">
    <location>
        <begin position="902"/>
        <end position="912"/>
    </location>
</feature>
<dbReference type="GO" id="GO:0005886">
    <property type="term" value="C:plasma membrane"/>
    <property type="evidence" value="ECO:0007669"/>
    <property type="project" value="TreeGrafter"/>
</dbReference>
<dbReference type="Pfam" id="PF00610">
    <property type="entry name" value="DEP"/>
    <property type="match status" value="1"/>
</dbReference>
<dbReference type="GO" id="GO:0004181">
    <property type="term" value="F:metallocarboxypeptidase activity"/>
    <property type="evidence" value="ECO:0007669"/>
    <property type="project" value="InterPro"/>
</dbReference>
<dbReference type="InterPro" id="IPR047017">
    <property type="entry name" value="RGS6/7/9/11_DHEX_sf"/>
</dbReference>
<dbReference type="GO" id="GO:0008270">
    <property type="term" value="F:zinc ion binding"/>
    <property type="evidence" value="ECO:0007669"/>
    <property type="project" value="InterPro"/>
</dbReference>
<feature type="active site" description="Proton donor/acceptor" evidence="4">
    <location>
        <position position="300"/>
    </location>
</feature>
<comment type="caution">
    <text evidence="10">The sequence shown here is derived from an EMBL/GenBank/DDBJ whole genome shotgun (WGS) entry which is preliminary data.</text>
</comment>
<evidence type="ECO:0008006" key="12">
    <source>
        <dbReference type="Google" id="ProtNLM"/>
    </source>
</evidence>
<dbReference type="PROSITE" id="PS50186">
    <property type="entry name" value="DEP"/>
    <property type="match status" value="1"/>
</dbReference>
<dbReference type="GO" id="GO:0007186">
    <property type="term" value="P:G protein-coupled receptor signaling pathway"/>
    <property type="evidence" value="ECO:0007669"/>
    <property type="project" value="InterPro"/>
</dbReference>
<dbReference type="SMART" id="SM00224">
    <property type="entry name" value="GGL"/>
    <property type="match status" value="1"/>
</dbReference>
<feature type="domain" description="RGS" evidence="6">
    <location>
        <begin position="743"/>
        <end position="860"/>
    </location>
</feature>
<evidence type="ECO:0000259" key="7">
    <source>
        <dbReference type="PROSITE" id="PS50186"/>
    </source>
</evidence>
<evidence type="ECO:0000313" key="11">
    <source>
        <dbReference type="Proteomes" id="UP001177023"/>
    </source>
</evidence>
<dbReference type="FunFam" id="3.40.630.10:FF:000070">
    <property type="entry name" value="Putative carboxypeptidase suro-1"/>
    <property type="match status" value="1"/>
</dbReference>
<dbReference type="InterPro" id="IPR040759">
    <property type="entry name" value="RGS_DHEX"/>
</dbReference>
<dbReference type="GO" id="GO:0008277">
    <property type="term" value="P:regulation of G protein-coupled receptor signaling pathway"/>
    <property type="evidence" value="ECO:0007669"/>
    <property type="project" value="InterPro"/>
</dbReference>
<dbReference type="SUPFAM" id="SSF46785">
    <property type="entry name" value="Winged helix' DNA-binding domain"/>
    <property type="match status" value="1"/>
</dbReference>
<dbReference type="GO" id="GO:0043005">
    <property type="term" value="C:neuron projection"/>
    <property type="evidence" value="ECO:0007669"/>
    <property type="project" value="TreeGrafter"/>
</dbReference>
<protein>
    <recommendedName>
        <fullName evidence="12">ShKT domain-containing protein</fullName>
    </recommendedName>
</protein>
<dbReference type="InterPro" id="IPR036390">
    <property type="entry name" value="WH_DNA-bd_sf"/>
</dbReference>
<feature type="domain" description="DEP" evidence="7">
    <location>
        <begin position="472"/>
        <end position="549"/>
    </location>
</feature>
<dbReference type="Pfam" id="PF18148">
    <property type="entry name" value="RGS_DHEX"/>
    <property type="match status" value="1"/>
</dbReference>
<evidence type="ECO:0000256" key="4">
    <source>
        <dbReference type="PROSITE-ProRule" id="PRU01379"/>
    </source>
</evidence>
<evidence type="ECO:0000259" key="8">
    <source>
        <dbReference type="PROSITE" id="PS51670"/>
    </source>
</evidence>
<dbReference type="SMART" id="SM00315">
    <property type="entry name" value="RGS"/>
    <property type="match status" value="1"/>
</dbReference>
<feature type="region of interest" description="Disordered" evidence="5">
    <location>
        <begin position="884"/>
        <end position="922"/>
    </location>
</feature>
<dbReference type="PROSITE" id="PS52035">
    <property type="entry name" value="PEPTIDASE_M14"/>
    <property type="match status" value="1"/>
</dbReference>
<dbReference type="CDD" id="cd03860">
    <property type="entry name" value="M14_CP_A-B_like"/>
    <property type="match status" value="1"/>
</dbReference>
<feature type="domain" description="ShKT" evidence="8">
    <location>
        <begin position="409"/>
        <end position="445"/>
    </location>
</feature>
<dbReference type="InterPro" id="IPR015898">
    <property type="entry name" value="G-protein_gamma-like_dom"/>
</dbReference>
<dbReference type="SUPFAM" id="SSF48670">
    <property type="entry name" value="Transducin (heterotrimeric G protein), gamma chain"/>
    <property type="match status" value="1"/>
</dbReference>
<dbReference type="SUPFAM" id="SSF53187">
    <property type="entry name" value="Zn-dependent exopeptidases"/>
    <property type="match status" value="1"/>
</dbReference>
<gene>
    <name evidence="10" type="ORF">MSPICULIGERA_LOCUS4351</name>
</gene>
<evidence type="ECO:0000256" key="5">
    <source>
        <dbReference type="SAM" id="MobiDB-lite"/>
    </source>
</evidence>
<dbReference type="SMART" id="SM00631">
    <property type="entry name" value="Zn_pept"/>
    <property type="match status" value="1"/>
</dbReference>
<dbReference type="GO" id="GO:0035556">
    <property type="term" value="P:intracellular signal transduction"/>
    <property type="evidence" value="ECO:0007669"/>
    <property type="project" value="InterPro"/>
</dbReference>
<dbReference type="Pfam" id="PF00615">
    <property type="entry name" value="RGS"/>
    <property type="match status" value="1"/>
</dbReference>
<dbReference type="SMART" id="SM01224">
    <property type="entry name" value="G_gamma"/>
    <property type="match status" value="1"/>
</dbReference>
<dbReference type="Pfam" id="PF01549">
    <property type="entry name" value="ShK"/>
    <property type="match status" value="1"/>
</dbReference>
<dbReference type="Gene3D" id="1.10.167.10">
    <property type="entry name" value="Regulator of G-protein Signalling 4, domain 2"/>
    <property type="match status" value="1"/>
</dbReference>
<comment type="caution">
    <text evidence="3">Lacks conserved residue(s) required for the propagation of feature annotation.</text>
</comment>
<dbReference type="PANTHER" id="PTHR45746">
    <property type="entry name" value="LP21163P"/>
    <property type="match status" value="1"/>
</dbReference>
<comment type="similarity">
    <text evidence="1 4">Belongs to the peptidase M14 family.</text>
</comment>